<evidence type="ECO:0000256" key="1">
    <source>
        <dbReference type="ARBA" id="ARBA00010641"/>
    </source>
</evidence>
<dbReference type="PANTHER" id="PTHR43133">
    <property type="entry name" value="RNA POLYMERASE ECF-TYPE SIGMA FACTO"/>
    <property type="match status" value="1"/>
</dbReference>
<dbReference type="InterPro" id="IPR007627">
    <property type="entry name" value="RNA_pol_sigma70_r2"/>
</dbReference>
<dbReference type="EMBL" id="JBHLTG010000004">
    <property type="protein sequence ID" value="MFC0679927.1"/>
    <property type="molecule type" value="Genomic_DNA"/>
</dbReference>
<dbReference type="NCBIfam" id="TIGR02937">
    <property type="entry name" value="sigma70-ECF"/>
    <property type="match status" value="1"/>
</dbReference>
<evidence type="ECO:0000256" key="5">
    <source>
        <dbReference type="SAM" id="MobiDB-lite"/>
    </source>
</evidence>
<dbReference type="SUPFAM" id="SSF88946">
    <property type="entry name" value="Sigma2 domain of RNA polymerase sigma factors"/>
    <property type="match status" value="1"/>
</dbReference>
<dbReference type="InterPro" id="IPR036388">
    <property type="entry name" value="WH-like_DNA-bd_sf"/>
</dbReference>
<dbReference type="InterPro" id="IPR039425">
    <property type="entry name" value="RNA_pol_sigma-70-like"/>
</dbReference>
<dbReference type="InterPro" id="IPR013249">
    <property type="entry name" value="RNA_pol_sigma70_r4_t2"/>
</dbReference>
<dbReference type="Pfam" id="PF04542">
    <property type="entry name" value="Sigma70_r2"/>
    <property type="match status" value="1"/>
</dbReference>
<gene>
    <name evidence="8" type="ORF">ACFFGH_18985</name>
</gene>
<keyword evidence="3" id="KW-0731">Sigma factor</keyword>
<dbReference type="Gene3D" id="1.10.10.10">
    <property type="entry name" value="Winged helix-like DNA-binding domain superfamily/Winged helix DNA-binding domain"/>
    <property type="match status" value="1"/>
</dbReference>
<dbReference type="Pfam" id="PF08281">
    <property type="entry name" value="Sigma70_r4_2"/>
    <property type="match status" value="1"/>
</dbReference>
<protein>
    <submittedName>
        <fullName evidence="8">RNA polymerase sigma factor</fullName>
    </submittedName>
</protein>
<comment type="caution">
    <text evidence="8">The sequence shown here is derived from an EMBL/GenBank/DDBJ whole genome shotgun (WGS) entry which is preliminary data.</text>
</comment>
<evidence type="ECO:0000256" key="2">
    <source>
        <dbReference type="ARBA" id="ARBA00023015"/>
    </source>
</evidence>
<dbReference type="Proteomes" id="UP001589896">
    <property type="component" value="Unassembled WGS sequence"/>
</dbReference>
<dbReference type="InterPro" id="IPR013324">
    <property type="entry name" value="RNA_pol_sigma_r3/r4-like"/>
</dbReference>
<dbReference type="RefSeq" id="WP_386671138.1">
    <property type="nucleotide sequence ID" value="NZ_JBHLTG010000004.1"/>
</dbReference>
<accession>A0ABV6RSG9</accession>
<reference evidence="8 9" key="1">
    <citation type="submission" date="2024-09" db="EMBL/GenBank/DDBJ databases">
        <authorList>
            <person name="Sun Q."/>
            <person name="Mori K."/>
        </authorList>
    </citation>
    <scope>NUCLEOTIDE SEQUENCE [LARGE SCALE GENOMIC DNA]</scope>
    <source>
        <strain evidence="8 9">KCTC 23076</strain>
    </source>
</reference>
<evidence type="ECO:0000313" key="9">
    <source>
        <dbReference type="Proteomes" id="UP001589896"/>
    </source>
</evidence>
<sequence>MAPPSPSTSSQPASPDTDPRALECLPRQQLWAQVFARRENWLLGYFRKRVAQPADARDLAQEVYLRLLSTDRRQAGAIADPEAYLFTVAANLVKEEAVLNRKRTLLVDVTEVFPELETSEDGIDERLEREQRERLLAEALQRLPPRHRAVMLMQYRERMSYADIAQRLGVSTHMVKKYVVKALALCRLELEGHR</sequence>
<comment type="similarity">
    <text evidence="1">Belongs to the sigma-70 factor family. ECF subfamily.</text>
</comment>
<feature type="compositionally biased region" description="Low complexity" evidence="5">
    <location>
        <begin position="7"/>
        <end position="16"/>
    </location>
</feature>
<evidence type="ECO:0000259" key="7">
    <source>
        <dbReference type="Pfam" id="PF08281"/>
    </source>
</evidence>
<dbReference type="PANTHER" id="PTHR43133:SF63">
    <property type="entry name" value="RNA POLYMERASE SIGMA FACTOR FECI-RELATED"/>
    <property type="match status" value="1"/>
</dbReference>
<keyword evidence="4" id="KW-0804">Transcription</keyword>
<organism evidence="8 9">
    <name type="scientific">Lysobacter korlensis</name>
    <dbReference type="NCBI Taxonomy" id="553636"/>
    <lineage>
        <taxon>Bacteria</taxon>
        <taxon>Pseudomonadati</taxon>
        <taxon>Pseudomonadota</taxon>
        <taxon>Gammaproteobacteria</taxon>
        <taxon>Lysobacterales</taxon>
        <taxon>Lysobacteraceae</taxon>
        <taxon>Lysobacter</taxon>
    </lineage>
</organism>
<dbReference type="InterPro" id="IPR014284">
    <property type="entry name" value="RNA_pol_sigma-70_dom"/>
</dbReference>
<feature type="domain" description="RNA polymerase sigma-70 region 2" evidence="6">
    <location>
        <begin position="36"/>
        <end position="95"/>
    </location>
</feature>
<evidence type="ECO:0000259" key="6">
    <source>
        <dbReference type="Pfam" id="PF04542"/>
    </source>
</evidence>
<feature type="region of interest" description="Disordered" evidence="5">
    <location>
        <begin position="1"/>
        <end position="20"/>
    </location>
</feature>
<feature type="domain" description="RNA polymerase sigma factor 70 region 4 type 2" evidence="7">
    <location>
        <begin position="135"/>
        <end position="186"/>
    </location>
</feature>
<keyword evidence="9" id="KW-1185">Reference proteome</keyword>
<name>A0ABV6RSG9_9GAMM</name>
<dbReference type="SUPFAM" id="SSF88659">
    <property type="entry name" value="Sigma3 and sigma4 domains of RNA polymerase sigma factors"/>
    <property type="match status" value="1"/>
</dbReference>
<dbReference type="InterPro" id="IPR013325">
    <property type="entry name" value="RNA_pol_sigma_r2"/>
</dbReference>
<evidence type="ECO:0000256" key="4">
    <source>
        <dbReference type="ARBA" id="ARBA00023163"/>
    </source>
</evidence>
<dbReference type="Gene3D" id="1.10.1740.10">
    <property type="match status" value="1"/>
</dbReference>
<dbReference type="CDD" id="cd06171">
    <property type="entry name" value="Sigma70_r4"/>
    <property type="match status" value="1"/>
</dbReference>
<evidence type="ECO:0000256" key="3">
    <source>
        <dbReference type="ARBA" id="ARBA00023082"/>
    </source>
</evidence>
<keyword evidence="2" id="KW-0805">Transcription regulation</keyword>
<evidence type="ECO:0000313" key="8">
    <source>
        <dbReference type="EMBL" id="MFC0679927.1"/>
    </source>
</evidence>
<proteinExistence type="inferred from homology"/>